<protein>
    <recommendedName>
        <fullName evidence="9">AI-2E family transporter</fullName>
    </recommendedName>
</protein>
<accession>A0A657ITR5</accession>
<dbReference type="Pfam" id="PF01594">
    <property type="entry name" value="AI-2E_transport"/>
    <property type="match status" value="1"/>
</dbReference>
<evidence type="ECO:0008006" key="9">
    <source>
        <dbReference type="Google" id="ProtNLM"/>
    </source>
</evidence>
<dbReference type="InterPro" id="IPR002549">
    <property type="entry name" value="AI-2E-like"/>
</dbReference>
<evidence type="ECO:0000256" key="4">
    <source>
        <dbReference type="ARBA" id="ARBA00022989"/>
    </source>
</evidence>
<dbReference type="Proteomes" id="UP000092021">
    <property type="component" value="Unassembled WGS sequence"/>
</dbReference>
<keyword evidence="5 6" id="KW-0472">Membrane</keyword>
<evidence type="ECO:0000313" key="7">
    <source>
        <dbReference type="EMBL" id="OAX55551.1"/>
    </source>
</evidence>
<comment type="similarity">
    <text evidence="2">Belongs to the autoinducer-2 exporter (AI-2E) (TC 2.A.86) family.</text>
</comment>
<keyword evidence="3 6" id="KW-0812">Transmembrane</keyword>
<dbReference type="GO" id="GO:0016020">
    <property type="term" value="C:membrane"/>
    <property type="evidence" value="ECO:0007669"/>
    <property type="project" value="UniProtKB-SubCell"/>
</dbReference>
<feature type="transmembrane region" description="Helical" evidence="6">
    <location>
        <begin position="6"/>
        <end position="34"/>
    </location>
</feature>
<evidence type="ECO:0000256" key="1">
    <source>
        <dbReference type="ARBA" id="ARBA00004141"/>
    </source>
</evidence>
<evidence type="ECO:0000256" key="6">
    <source>
        <dbReference type="SAM" id="Phobius"/>
    </source>
</evidence>
<comment type="caution">
    <text evidence="7">The sequence shown here is derived from an EMBL/GenBank/DDBJ whole genome shotgun (WGS) entry which is preliminary data.</text>
</comment>
<keyword evidence="4 6" id="KW-1133">Transmembrane helix</keyword>
<evidence type="ECO:0000256" key="5">
    <source>
        <dbReference type="ARBA" id="ARBA00023136"/>
    </source>
</evidence>
<gene>
    <name evidence="7" type="ORF">A5N15_10115</name>
</gene>
<evidence type="ECO:0000256" key="2">
    <source>
        <dbReference type="ARBA" id="ARBA00009773"/>
    </source>
</evidence>
<evidence type="ECO:0000313" key="8">
    <source>
        <dbReference type="Proteomes" id="UP000092021"/>
    </source>
</evidence>
<comment type="subcellular location">
    <subcellularLocation>
        <location evidence="1">Membrane</location>
        <topology evidence="1">Multi-pass membrane protein</topology>
    </subcellularLocation>
</comment>
<organism evidence="7 8">
    <name type="scientific">Rothia kristinae</name>
    <dbReference type="NCBI Taxonomy" id="37923"/>
    <lineage>
        <taxon>Bacteria</taxon>
        <taxon>Bacillati</taxon>
        <taxon>Actinomycetota</taxon>
        <taxon>Actinomycetes</taxon>
        <taxon>Micrococcales</taxon>
        <taxon>Micrococcaceae</taxon>
        <taxon>Rothia</taxon>
    </lineage>
</organism>
<dbReference type="AlphaFoldDB" id="A0A657ITR5"/>
<proteinExistence type="inferred from homology"/>
<reference evidence="7 8" key="1">
    <citation type="submission" date="2016-04" db="EMBL/GenBank/DDBJ databases">
        <title>Identification of putative biosynthetic pathways for the production of bioactive secondary metabolites by the marine actinomycete Kocuria kristinae RUTW2-3.</title>
        <authorList>
            <person name="Waterworth S.C."/>
            <person name="Walmsley T.A."/>
            <person name="Matongo T."/>
            <person name="Davies-Coleman M.T."/>
            <person name="Dorrington R.A."/>
        </authorList>
    </citation>
    <scope>NUCLEOTIDE SEQUENCE [LARGE SCALE GENOMIC DNA]</scope>
    <source>
        <strain evidence="7 8">RUTW4-5</strain>
    </source>
</reference>
<sequence length="147" mass="15285">MATVGVGIALLCWYVAVNVGALGGWITGAMFIALGLDPAVRALEKRGLPRGVGVAGVLVVLAGLVALLATVIIPAIAGQAVSFVQSFPQSFQRFLDSDFVTTVDRQCGVRGRVEAEAEHIVDSVLNDRNIIGGSSTAWSTPAPRSPR</sequence>
<evidence type="ECO:0000256" key="3">
    <source>
        <dbReference type="ARBA" id="ARBA00022692"/>
    </source>
</evidence>
<name>A0A657ITR5_9MICC</name>
<feature type="transmembrane region" description="Helical" evidence="6">
    <location>
        <begin position="54"/>
        <end position="77"/>
    </location>
</feature>
<dbReference type="EMBL" id="LWGZ01000902">
    <property type="protein sequence ID" value="OAX55551.1"/>
    <property type="molecule type" value="Genomic_DNA"/>
</dbReference>